<dbReference type="PRINTS" id="PR00111">
    <property type="entry name" value="ABHYDROLASE"/>
</dbReference>
<dbReference type="Pfam" id="PF00561">
    <property type="entry name" value="Abhydrolase_1"/>
    <property type="match status" value="1"/>
</dbReference>
<dbReference type="EMBL" id="FN649760">
    <property type="protein sequence ID" value="CBN78297.1"/>
    <property type="molecule type" value="Genomic_DNA"/>
</dbReference>
<evidence type="ECO:0000256" key="1">
    <source>
        <dbReference type="ARBA" id="ARBA00008645"/>
    </source>
</evidence>
<dbReference type="GO" id="GO:0052689">
    <property type="term" value="F:carboxylic ester hydrolase activity"/>
    <property type="evidence" value="ECO:0007669"/>
    <property type="project" value="TreeGrafter"/>
</dbReference>
<keyword evidence="6" id="KW-1185">Reference proteome</keyword>
<dbReference type="PANTHER" id="PTHR46118">
    <property type="entry name" value="PROTEIN ABHD11"/>
    <property type="match status" value="1"/>
</dbReference>
<dbReference type="InterPro" id="IPR029058">
    <property type="entry name" value="AB_hydrolase_fold"/>
</dbReference>
<feature type="domain" description="AB hydrolase-1" evidence="4">
    <location>
        <begin position="117"/>
        <end position="380"/>
    </location>
</feature>
<dbReference type="InterPro" id="IPR000639">
    <property type="entry name" value="Epox_hydrolase-like"/>
</dbReference>
<organism evidence="5 6">
    <name type="scientific">Ectocarpus siliculosus</name>
    <name type="common">Brown alga</name>
    <name type="synonym">Conferva siliculosa</name>
    <dbReference type="NCBI Taxonomy" id="2880"/>
    <lineage>
        <taxon>Eukaryota</taxon>
        <taxon>Sar</taxon>
        <taxon>Stramenopiles</taxon>
        <taxon>Ochrophyta</taxon>
        <taxon>PX clade</taxon>
        <taxon>Phaeophyceae</taxon>
        <taxon>Ectocarpales</taxon>
        <taxon>Ectocarpaceae</taxon>
        <taxon>Ectocarpus</taxon>
    </lineage>
</organism>
<evidence type="ECO:0000259" key="4">
    <source>
        <dbReference type="Pfam" id="PF00561"/>
    </source>
</evidence>
<dbReference type="InterPro" id="IPR000073">
    <property type="entry name" value="AB_hydrolase_1"/>
</dbReference>
<feature type="region of interest" description="Disordered" evidence="3">
    <location>
        <begin position="48"/>
        <end position="80"/>
    </location>
</feature>
<reference evidence="5 6" key="1">
    <citation type="journal article" date="2010" name="Nature">
        <title>The Ectocarpus genome and the independent evolution of multicellularity in brown algae.</title>
        <authorList>
            <person name="Cock J.M."/>
            <person name="Sterck L."/>
            <person name="Rouze P."/>
            <person name="Scornet D."/>
            <person name="Allen A.E."/>
            <person name="Amoutzias G."/>
            <person name="Anthouard V."/>
            <person name="Artiguenave F."/>
            <person name="Aury J.M."/>
            <person name="Badger J.H."/>
            <person name="Beszteri B."/>
            <person name="Billiau K."/>
            <person name="Bonnet E."/>
            <person name="Bothwell J.H."/>
            <person name="Bowler C."/>
            <person name="Boyen C."/>
            <person name="Brownlee C."/>
            <person name="Carrano C.J."/>
            <person name="Charrier B."/>
            <person name="Cho G.Y."/>
            <person name="Coelho S.M."/>
            <person name="Collen J."/>
            <person name="Corre E."/>
            <person name="Da Silva C."/>
            <person name="Delage L."/>
            <person name="Delaroque N."/>
            <person name="Dittami S.M."/>
            <person name="Doulbeau S."/>
            <person name="Elias M."/>
            <person name="Farnham G."/>
            <person name="Gachon C.M."/>
            <person name="Gschloessl B."/>
            <person name="Heesch S."/>
            <person name="Jabbari K."/>
            <person name="Jubin C."/>
            <person name="Kawai H."/>
            <person name="Kimura K."/>
            <person name="Kloareg B."/>
            <person name="Kupper F.C."/>
            <person name="Lang D."/>
            <person name="Le Bail A."/>
            <person name="Leblanc C."/>
            <person name="Lerouge P."/>
            <person name="Lohr M."/>
            <person name="Lopez P.J."/>
            <person name="Martens C."/>
            <person name="Maumus F."/>
            <person name="Michel G."/>
            <person name="Miranda-Saavedra D."/>
            <person name="Morales J."/>
            <person name="Moreau H."/>
            <person name="Motomura T."/>
            <person name="Nagasato C."/>
            <person name="Napoli C.A."/>
            <person name="Nelson D.R."/>
            <person name="Nyvall-Collen P."/>
            <person name="Peters A.F."/>
            <person name="Pommier C."/>
            <person name="Potin P."/>
            <person name="Poulain J."/>
            <person name="Quesneville H."/>
            <person name="Read B."/>
            <person name="Rensing S.A."/>
            <person name="Ritter A."/>
            <person name="Rousvoal S."/>
            <person name="Samanta M."/>
            <person name="Samson G."/>
            <person name="Schroeder D.C."/>
            <person name="Segurens B."/>
            <person name="Strittmatter M."/>
            <person name="Tonon T."/>
            <person name="Tregear J.W."/>
            <person name="Valentin K."/>
            <person name="von Dassow P."/>
            <person name="Yamagishi T."/>
            <person name="Van de Peer Y."/>
            <person name="Wincker P."/>
        </authorList>
    </citation>
    <scope>NUCLEOTIDE SEQUENCE [LARGE SCALE GENOMIC DNA]</scope>
    <source>
        <strain evidence="6">Ec32 / CCAP1310/4</strain>
    </source>
</reference>
<evidence type="ECO:0000313" key="6">
    <source>
        <dbReference type="Proteomes" id="UP000002630"/>
    </source>
</evidence>
<dbReference type="AlphaFoldDB" id="D8LNT7"/>
<dbReference type="SUPFAM" id="SSF53474">
    <property type="entry name" value="alpha/beta-Hydrolases"/>
    <property type="match status" value="1"/>
</dbReference>
<protein>
    <recommendedName>
        <fullName evidence="4">AB hydrolase-1 domain-containing protein</fullName>
    </recommendedName>
</protein>
<evidence type="ECO:0000256" key="3">
    <source>
        <dbReference type="SAM" id="MobiDB-lite"/>
    </source>
</evidence>
<evidence type="ECO:0000313" key="5">
    <source>
        <dbReference type="EMBL" id="CBN78297.1"/>
    </source>
</evidence>
<dbReference type="OrthoDB" id="194865at2759"/>
<keyword evidence="2" id="KW-0378">Hydrolase</keyword>
<dbReference type="InParanoid" id="D8LNT7"/>
<dbReference type="eggNOG" id="KOG2382">
    <property type="taxonomic scope" value="Eukaryota"/>
</dbReference>
<evidence type="ECO:0000256" key="2">
    <source>
        <dbReference type="ARBA" id="ARBA00022801"/>
    </source>
</evidence>
<dbReference type="PANTHER" id="PTHR46118:SF4">
    <property type="entry name" value="PROTEIN ABHD11"/>
    <property type="match status" value="1"/>
</dbReference>
<proteinExistence type="inferred from homology"/>
<name>D8LNT7_ECTSI</name>
<comment type="similarity">
    <text evidence="1">Belongs to the AB hydrolase superfamily.</text>
</comment>
<gene>
    <name evidence="5" type="ORF">Esi_0005_0195</name>
</gene>
<dbReference type="Proteomes" id="UP000002630">
    <property type="component" value="Unassembled WGS sequence"/>
</dbReference>
<dbReference type="STRING" id="2880.D8LNT7"/>
<dbReference type="Gene3D" id="3.40.50.1820">
    <property type="entry name" value="alpha/beta hydrolase"/>
    <property type="match status" value="1"/>
</dbReference>
<dbReference type="PRINTS" id="PR00412">
    <property type="entry name" value="EPOXHYDRLASE"/>
</dbReference>
<accession>D8LNT7</accession>
<sequence length="397" mass="42523">MVRQLVRFLKMAAIIARCRSAGLSGFPSTRPMCFSFIAPVRSSSSFTSGSWNGRGRTTATQGSCIDHSGRRSGGPSMSAGAAVLSSSTKKKVARPAGAAKLESIDFNPSASSSSFTPVVIMHGLLGNSRNFQGWGAKLVKSLDQERRVFAVDMRNHGASSHHDSMTYVDMANDVLGFLADKGLSEAVLIGHSMGGKAAAMTALLHPQVVKGLVVMDIAPVSYSMVDATNWGETQKIIEAIHKMPLEGVTSRRDADELLAKDIVDPALRAFAVTNLDKDPASGGWAWRINIDAIQRSMGVLAQFDSGKRHQEEIDGRLKGGGRGDGDADELGAYKGDALFVAGGNSRYIRSQHLKEIGKLFPRFVVSTIKGAGHWVHADNPTETLRLAKSFLDRPELG</sequence>